<dbReference type="OrthoDB" id="3632145at2"/>
<name>A0A4Q7J2G1_9PSEU</name>
<evidence type="ECO:0008006" key="3">
    <source>
        <dbReference type="Google" id="ProtNLM"/>
    </source>
</evidence>
<dbReference type="RefSeq" id="WP_130477363.1">
    <property type="nucleotide sequence ID" value="NZ_SFCC01000011.1"/>
</dbReference>
<proteinExistence type="predicted"/>
<dbReference type="SUPFAM" id="SSF160904">
    <property type="entry name" value="Jann2411-like"/>
    <property type="match status" value="1"/>
</dbReference>
<protein>
    <recommendedName>
        <fullName evidence="3">CGNR zinc finger domain-containing protein</fullName>
    </recommendedName>
</protein>
<organism evidence="1 2">
    <name type="scientific">Amycolatopsis suaedae</name>
    <dbReference type="NCBI Taxonomy" id="2510978"/>
    <lineage>
        <taxon>Bacteria</taxon>
        <taxon>Bacillati</taxon>
        <taxon>Actinomycetota</taxon>
        <taxon>Actinomycetes</taxon>
        <taxon>Pseudonocardiales</taxon>
        <taxon>Pseudonocardiaceae</taxon>
        <taxon>Amycolatopsis</taxon>
    </lineage>
</organism>
<dbReference type="InterPro" id="IPR023286">
    <property type="entry name" value="ABATE_dom_sf"/>
</dbReference>
<evidence type="ECO:0000313" key="2">
    <source>
        <dbReference type="Proteomes" id="UP000292003"/>
    </source>
</evidence>
<dbReference type="Gene3D" id="1.10.3300.10">
    <property type="entry name" value="Jann2411-like domain"/>
    <property type="match status" value="1"/>
</dbReference>
<accession>A0A4Q7J2G1</accession>
<dbReference type="EMBL" id="SFCC01000011">
    <property type="protein sequence ID" value="RZQ61630.1"/>
    <property type="molecule type" value="Genomic_DNA"/>
</dbReference>
<keyword evidence="2" id="KW-1185">Reference proteome</keyword>
<dbReference type="Proteomes" id="UP000292003">
    <property type="component" value="Unassembled WGS sequence"/>
</dbReference>
<dbReference type="AlphaFoldDB" id="A0A4Q7J2G1"/>
<gene>
    <name evidence="1" type="ORF">EWH70_21935</name>
</gene>
<comment type="caution">
    <text evidence="1">The sequence shown here is derived from an EMBL/GenBank/DDBJ whole genome shotgun (WGS) entry which is preliminary data.</text>
</comment>
<reference evidence="1 2" key="1">
    <citation type="submission" date="2019-02" db="EMBL/GenBank/DDBJ databases">
        <title>Draft genome sequence of Amycolatopsis sp. 8-3EHSu isolated from roots of Suaeda maritima.</title>
        <authorList>
            <person name="Duangmal K."/>
            <person name="Chantavorakit T."/>
        </authorList>
    </citation>
    <scope>NUCLEOTIDE SEQUENCE [LARGE SCALE GENOMIC DNA]</scope>
    <source>
        <strain evidence="1 2">8-3EHSu</strain>
    </source>
</reference>
<evidence type="ECO:0000313" key="1">
    <source>
        <dbReference type="EMBL" id="RZQ61630.1"/>
    </source>
</evidence>
<sequence length="128" mass="13687">MARKYAVSPPFRALDPALATAERLLADGHPGLTWVAVPLPDGAAATARLNVILAAAGARPRLVATPTGWRVEHVGNRPEVGDLVVAACALAELVAVGGWQRVKHCETCGQVFCDRTNACTRRWCARHR</sequence>